<dbReference type="SUPFAM" id="SSF69572">
    <property type="entry name" value="Activating enzymes of the ubiquitin-like proteins"/>
    <property type="match status" value="1"/>
</dbReference>
<feature type="binding site" evidence="7">
    <location>
        <begin position="77"/>
        <end position="78"/>
    </location>
    <ligand>
        <name>ATP</name>
        <dbReference type="ChEBI" id="CHEBI:30616"/>
    </ligand>
</feature>
<dbReference type="InterPro" id="IPR035985">
    <property type="entry name" value="Ubiquitin-activating_enz"/>
</dbReference>
<dbReference type="GO" id="GO:0005524">
    <property type="term" value="F:ATP binding"/>
    <property type="evidence" value="ECO:0007669"/>
    <property type="project" value="UniProtKB-UniRule"/>
</dbReference>
<keyword evidence="4 5" id="KW-0067">ATP-binding</keyword>
<feature type="binding site" evidence="7">
    <location>
        <position position="52"/>
    </location>
    <ligand>
        <name>ATP</name>
        <dbReference type="ChEBI" id="CHEBI:30616"/>
    </ligand>
</feature>
<feature type="binding site" evidence="7">
    <location>
        <begin position="99"/>
        <end position="104"/>
    </location>
    <ligand>
        <name>ATP</name>
        <dbReference type="ChEBI" id="CHEBI:30616"/>
    </ligand>
</feature>
<dbReference type="InterPro" id="IPR019572">
    <property type="entry name" value="UBA_E1_SCCH"/>
</dbReference>
<dbReference type="GO" id="GO:0016925">
    <property type="term" value="P:protein sumoylation"/>
    <property type="evidence" value="ECO:0007669"/>
    <property type="project" value="UniProtKB-UniRule"/>
</dbReference>
<reference evidence="14 15" key="1">
    <citation type="journal article" date="2024" name="BMC Genomics">
        <title>De novo assembly and annotation of Popillia japonica's genome with initial clues to its potential as an invasive pest.</title>
        <authorList>
            <person name="Cucini C."/>
            <person name="Boschi S."/>
            <person name="Funari R."/>
            <person name="Cardaioli E."/>
            <person name="Iannotti N."/>
            <person name="Marturano G."/>
            <person name="Paoli F."/>
            <person name="Bruttini M."/>
            <person name="Carapelli A."/>
            <person name="Frati F."/>
            <person name="Nardi F."/>
        </authorList>
    </citation>
    <scope>NUCLEOTIDE SEQUENCE [LARGE SCALE GENOMIC DNA]</scope>
    <source>
        <strain evidence="14">DMR45628</strain>
    </source>
</reference>
<feature type="binding site" evidence="8">
    <location>
        <position position="420"/>
    </location>
    <ligand>
        <name>Zn(2+)</name>
        <dbReference type="ChEBI" id="CHEBI:29105"/>
    </ligand>
</feature>
<comment type="similarity">
    <text evidence="1 5">Belongs to the ubiquitin-activating E1 family.</text>
</comment>
<gene>
    <name evidence="14" type="ORF">QE152_g39943</name>
</gene>
<dbReference type="GO" id="GO:0031510">
    <property type="term" value="C:SUMO activating enzyme complex"/>
    <property type="evidence" value="ECO:0007669"/>
    <property type="project" value="UniProtKB-UniRule"/>
</dbReference>
<name>A0AAW1HSI3_POPJA</name>
<dbReference type="AlphaFoldDB" id="A0AAW1HSI3"/>
<keyword evidence="15" id="KW-1185">Reference proteome</keyword>
<dbReference type="PANTHER" id="PTHR10953">
    <property type="entry name" value="UBIQUITIN-ACTIVATING ENZYME E1"/>
    <property type="match status" value="1"/>
</dbReference>
<feature type="binding site" evidence="8">
    <location>
        <position position="140"/>
    </location>
    <ligand>
        <name>Zn(2+)</name>
        <dbReference type="ChEBI" id="CHEBI:29105"/>
    </ligand>
</feature>
<feature type="binding site" evidence="8">
    <location>
        <position position="417"/>
    </location>
    <ligand>
        <name>Zn(2+)</name>
        <dbReference type="ChEBI" id="CHEBI:29105"/>
    </ligand>
</feature>
<feature type="domain" description="Ubiquitin/SUMO-activating enzyme ubiquitin-like" evidence="13">
    <location>
        <begin position="429"/>
        <end position="509"/>
    </location>
</feature>
<evidence type="ECO:0000313" key="14">
    <source>
        <dbReference type="EMBL" id="KAK9679554.1"/>
    </source>
</evidence>
<feature type="binding site" evidence="7">
    <location>
        <begin position="28"/>
        <end position="33"/>
    </location>
    <ligand>
        <name>ATP</name>
        <dbReference type="ChEBI" id="CHEBI:30616"/>
    </ligand>
</feature>
<feature type="domain" description="THIF-type NAD/FAD binding fold" evidence="11">
    <location>
        <begin position="73"/>
        <end position="418"/>
    </location>
</feature>
<dbReference type="GO" id="GO:0046872">
    <property type="term" value="F:metal ion binding"/>
    <property type="evidence" value="ECO:0007669"/>
    <property type="project" value="UniProtKB-KW"/>
</dbReference>
<evidence type="ECO:0000256" key="6">
    <source>
        <dbReference type="PIRSR" id="PIRSR039133-1"/>
    </source>
</evidence>
<feature type="binding site" evidence="7">
    <location>
        <begin position="60"/>
        <end position="63"/>
    </location>
    <ligand>
        <name>ATP</name>
        <dbReference type="ChEBI" id="CHEBI:30616"/>
    </ligand>
</feature>
<evidence type="ECO:0000256" key="4">
    <source>
        <dbReference type="ARBA" id="ARBA00022840"/>
    </source>
</evidence>
<evidence type="ECO:0000256" key="5">
    <source>
        <dbReference type="PIRNR" id="PIRNR039133"/>
    </source>
</evidence>
<evidence type="ECO:0000259" key="11">
    <source>
        <dbReference type="Pfam" id="PF00899"/>
    </source>
</evidence>
<dbReference type="InterPro" id="IPR033127">
    <property type="entry name" value="UBQ-activ_enz_E1_Cys_AS"/>
</dbReference>
<dbReference type="InterPro" id="IPR028077">
    <property type="entry name" value="UAE_UbL_dom"/>
</dbReference>
<feature type="domain" description="THIF-type NAD/FAD binding fold" evidence="11">
    <location>
        <begin position="10"/>
        <end position="72"/>
    </location>
</feature>
<dbReference type="PROSITE" id="PS00865">
    <property type="entry name" value="UBIQUITIN_ACTIVAT_2"/>
    <property type="match status" value="1"/>
</dbReference>
<evidence type="ECO:0000256" key="7">
    <source>
        <dbReference type="PIRSR" id="PIRSR039133-2"/>
    </source>
</evidence>
<dbReference type="PIRSF" id="PIRSF039133">
    <property type="entry name" value="SUMO_E1B"/>
    <property type="match status" value="1"/>
</dbReference>
<evidence type="ECO:0000313" key="15">
    <source>
        <dbReference type="Proteomes" id="UP001458880"/>
    </source>
</evidence>
<dbReference type="InterPro" id="IPR030661">
    <property type="entry name" value="Uba2"/>
</dbReference>
<keyword evidence="5 8" id="KW-0862">Zinc</keyword>
<evidence type="ECO:0000256" key="8">
    <source>
        <dbReference type="PIRSR" id="PIRSR039133-3"/>
    </source>
</evidence>
<comment type="pathway">
    <text evidence="5">Protein modification; protein sumoylation.</text>
</comment>
<sequence length="588" mass="65428">MATSSAIPHVLSENVREAVANCNVLVVGAGGIGCEILKNLALSGFQNIEIIDLDTIDVSNLNRQFLFRKEHVAYHDSITTVEYGVNFYKNFNLVLNALDNRIARNHVNRMCLAADIPLIESGTSGYTGQVELIKKGLTQCYECQPKPPQRSFPGCTIRNTPSEPIHCIVWAKHLFNQLFGEDDPDQDVSPDTADPELAADAGKLALSEQNNSDGDVQRKSTNLWAKEIDYNPEKLFNKFFQDDIKYLLSMENLWKKRKPPNPLAWAEASSHEGDSNMIIENNSKTEDMQVWSLSKCSKVFASSISVLKAELSNKNFLVWDKDDKPGMDFVTACANIRAHIFSIEQKSRFEIKSIAGNIVPAIATTNAIVAGLAVLHAFRVLGEELEKCHTTYVRQKSSSAKTVLMTESVLIKANPNCYVCSEKPSVNVSVNVDSMTVKEFETEVLKKNLNMIAPDAMLDGKNLVVISSEEGETEINNNKKLSEIGIIDGSILKVDDFLQNYELTVYITNYVPKDITEPQFIVHGNTENLRPIEEMNGGGKQDTNTKVEVVEPQSSVDDPQEGSSVKRRKLNPAEEEDDDLIMLEDDDD</sequence>
<dbReference type="FunFam" id="1.10.10.520:FF:000002">
    <property type="entry name" value="SUMO-activating enzyme subunit 2"/>
    <property type="match status" value="1"/>
</dbReference>
<dbReference type="Proteomes" id="UP001458880">
    <property type="component" value="Unassembled WGS sequence"/>
</dbReference>
<proteinExistence type="inferred from homology"/>
<dbReference type="EMBL" id="JASPKY010001010">
    <property type="protein sequence ID" value="KAK9679554.1"/>
    <property type="molecule type" value="Genomic_DNA"/>
</dbReference>
<comment type="subunit">
    <text evidence="5">Heterodimer.</text>
</comment>
<dbReference type="InterPro" id="IPR045886">
    <property type="entry name" value="ThiF/MoeB/HesA"/>
</dbReference>
<feature type="domain" description="Ubiquitin-activating enzyme SCCH" evidence="12">
    <location>
        <begin position="282"/>
        <end position="352"/>
    </location>
</feature>
<dbReference type="InterPro" id="IPR023318">
    <property type="entry name" value="Ub_act_enz_dom_a_sf"/>
</dbReference>
<evidence type="ECO:0000256" key="10">
    <source>
        <dbReference type="SAM" id="MobiDB-lite"/>
    </source>
</evidence>
<evidence type="ECO:0000256" key="9">
    <source>
        <dbReference type="PROSITE-ProRule" id="PRU10132"/>
    </source>
</evidence>
<feature type="binding site" evidence="8">
    <location>
        <position position="143"/>
    </location>
    <ligand>
        <name>Zn(2+)</name>
        <dbReference type="ChEBI" id="CHEBI:29105"/>
    </ligand>
</feature>
<keyword evidence="3 5" id="KW-0833">Ubl conjugation pathway</keyword>
<feature type="region of interest" description="Disordered" evidence="10">
    <location>
        <begin position="531"/>
        <end position="588"/>
    </location>
</feature>
<feature type="compositionally biased region" description="Polar residues" evidence="10">
    <location>
        <begin position="550"/>
        <end position="563"/>
    </location>
</feature>
<evidence type="ECO:0000256" key="3">
    <source>
        <dbReference type="ARBA" id="ARBA00022786"/>
    </source>
</evidence>
<dbReference type="Pfam" id="PF10585">
    <property type="entry name" value="UBA_E1_SCCH"/>
    <property type="match status" value="1"/>
</dbReference>
<comment type="caution">
    <text evidence="14">The sequence shown here is derived from an EMBL/GenBank/DDBJ whole genome shotgun (WGS) entry which is preliminary data.</text>
</comment>
<evidence type="ECO:0000259" key="13">
    <source>
        <dbReference type="Pfam" id="PF14732"/>
    </source>
</evidence>
<keyword evidence="5 8" id="KW-0479">Metal-binding</keyword>
<evidence type="ECO:0000256" key="2">
    <source>
        <dbReference type="ARBA" id="ARBA00022741"/>
    </source>
</evidence>
<dbReference type="Gene3D" id="3.40.50.720">
    <property type="entry name" value="NAD(P)-binding Rossmann-like Domain"/>
    <property type="match status" value="1"/>
</dbReference>
<dbReference type="PANTHER" id="PTHR10953:SF5">
    <property type="entry name" value="SUMO-ACTIVATING ENZYME SUBUNIT 2"/>
    <property type="match status" value="1"/>
</dbReference>
<dbReference type="GO" id="GO:0019948">
    <property type="term" value="F:SUMO activating enzyme activity"/>
    <property type="evidence" value="ECO:0007669"/>
    <property type="project" value="UniProtKB-UniRule"/>
</dbReference>
<dbReference type="Gene3D" id="1.10.10.520">
    <property type="entry name" value="Ubiquitin activating enzymes (Uba3). Chain: B, domain 2"/>
    <property type="match status" value="1"/>
</dbReference>
<dbReference type="InterPro" id="IPR000594">
    <property type="entry name" value="ThiF_NAD_FAD-bd"/>
</dbReference>
<evidence type="ECO:0000259" key="12">
    <source>
        <dbReference type="Pfam" id="PF10585"/>
    </source>
</evidence>
<protein>
    <recommendedName>
        <fullName evidence="5">SUMO-activating enzyme subunit</fullName>
    </recommendedName>
</protein>
<organism evidence="14 15">
    <name type="scientific">Popillia japonica</name>
    <name type="common">Japanese beetle</name>
    <dbReference type="NCBI Taxonomy" id="7064"/>
    <lineage>
        <taxon>Eukaryota</taxon>
        <taxon>Metazoa</taxon>
        <taxon>Ecdysozoa</taxon>
        <taxon>Arthropoda</taxon>
        <taxon>Hexapoda</taxon>
        <taxon>Insecta</taxon>
        <taxon>Pterygota</taxon>
        <taxon>Neoptera</taxon>
        <taxon>Endopterygota</taxon>
        <taxon>Coleoptera</taxon>
        <taxon>Polyphaga</taxon>
        <taxon>Scarabaeiformia</taxon>
        <taxon>Scarabaeidae</taxon>
        <taxon>Rutelinae</taxon>
        <taxon>Popillia</taxon>
    </lineage>
</organism>
<accession>A0AAW1HSI3</accession>
<keyword evidence="2 5" id="KW-0547">Nucleotide-binding</keyword>
<dbReference type="Gene3D" id="3.10.290.20">
    <property type="entry name" value="Ubiquitin-like 2 activating enzyme e1b. Chain: B, domain 3"/>
    <property type="match status" value="1"/>
</dbReference>
<dbReference type="GO" id="GO:0005737">
    <property type="term" value="C:cytoplasm"/>
    <property type="evidence" value="ECO:0007669"/>
    <property type="project" value="TreeGrafter"/>
</dbReference>
<evidence type="ECO:0000256" key="1">
    <source>
        <dbReference type="ARBA" id="ARBA00005673"/>
    </source>
</evidence>
<dbReference type="Pfam" id="PF00899">
    <property type="entry name" value="ThiF"/>
    <property type="match status" value="2"/>
</dbReference>
<feature type="compositionally biased region" description="Acidic residues" evidence="10">
    <location>
        <begin position="573"/>
        <end position="588"/>
    </location>
</feature>
<dbReference type="Pfam" id="PF14732">
    <property type="entry name" value="UAE_UbL"/>
    <property type="match status" value="1"/>
</dbReference>
<feature type="active site" description="Glycyl thioester intermediate" evidence="6 9">
    <location>
        <position position="155"/>
    </location>
</feature>